<dbReference type="Pfam" id="PF00582">
    <property type="entry name" value="Usp"/>
    <property type="match status" value="2"/>
</dbReference>
<evidence type="ECO:0000259" key="1">
    <source>
        <dbReference type="Pfam" id="PF00582"/>
    </source>
</evidence>
<feature type="domain" description="UspA" evidence="1">
    <location>
        <begin position="152"/>
        <end position="290"/>
    </location>
</feature>
<protein>
    <submittedName>
        <fullName evidence="2">Unannotated protein</fullName>
    </submittedName>
</protein>
<name>A0A6J7LP14_9ZZZZ</name>
<sequence length="300" mass="30386">MDDNLWAGRIVVGVDGSPESRTAALWAAGEAADRGRGLTLVHAVLPPVGSSSFGPSMPVGLNIMAEIREGALAELDEIAATLPASDIRTHIAVGSPSGVLIGASQQATMVVVGSRGQGGFKGLLLGSVSTQVATHSLSPVIVIRSLPDPGAKTVVVGMDGSPGSSAAIDFAFDMASRHGWRLIAVHAWEVPAYDLLVVPNASAPTALPDVADDEARLTAEALTGFQADYPDVVVEQVLVRGAAKNALLEASSDASLVVVGTRGHGQVMGAVLGSVSHGVLHQARVPVAIVSGHPSAMSAA</sequence>
<gene>
    <name evidence="2" type="ORF">UFOPK3772_02964</name>
</gene>
<feature type="domain" description="UspA" evidence="1">
    <location>
        <begin position="9"/>
        <end position="144"/>
    </location>
</feature>
<accession>A0A6J7LP14</accession>
<dbReference type="InterPro" id="IPR006015">
    <property type="entry name" value="Universal_stress_UspA"/>
</dbReference>
<dbReference type="PANTHER" id="PTHR46553:SF3">
    <property type="entry name" value="ADENINE NUCLEOTIDE ALPHA HYDROLASES-LIKE SUPERFAMILY PROTEIN"/>
    <property type="match status" value="1"/>
</dbReference>
<dbReference type="InterPro" id="IPR006016">
    <property type="entry name" value="UspA"/>
</dbReference>
<dbReference type="SUPFAM" id="SSF52402">
    <property type="entry name" value="Adenine nucleotide alpha hydrolases-like"/>
    <property type="match status" value="2"/>
</dbReference>
<dbReference type="PRINTS" id="PR01438">
    <property type="entry name" value="UNVRSLSTRESS"/>
</dbReference>
<dbReference type="AlphaFoldDB" id="A0A6J7LP14"/>
<dbReference type="InterPro" id="IPR014729">
    <property type="entry name" value="Rossmann-like_a/b/a_fold"/>
</dbReference>
<reference evidence="2" key="1">
    <citation type="submission" date="2020-05" db="EMBL/GenBank/DDBJ databases">
        <authorList>
            <person name="Chiriac C."/>
            <person name="Salcher M."/>
            <person name="Ghai R."/>
            <person name="Kavagutti S V."/>
        </authorList>
    </citation>
    <scope>NUCLEOTIDE SEQUENCE</scope>
</reference>
<organism evidence="2">
    <name type="scientific">freshwater metagenome</name>
    <dbReference type="NCBI Taxonomy" id="449393"/>
    <lineage>
        <taxon>unclassified sequences</taxon>
        <taxon>metagenomes</taxon>
        <taxon>ecological metagenomes</taxon>
    </lineage>
</organism>
<proteinExistence type="predicted"/>
<dbReference type="Gene3D" id="3.40.50.620">
    <property type="entry name" value="HUPs"/>
    <property type="match status" value="2"/>
</dbReference>
<evidence type="ECO:0000313" key="2">
    <source>
        <dbReference type="EMBL" id="CAB4967449.1"/>
    </source>
</evidence>
<dbReference type="EMBL" id="CAFBNE010000141">
    <property type="protein sequence ID" value="CAB4967449.1"/>
    <property type="molecule type" value="Genomic_DNA"/>
</dbReference>
<dbReference type="PANTHER" id="PTHR46553">
    <property type="entry name" value="ADENINE NUCLEOTIDE ALPHA HYDROLASES-LIKE SUPERFAMILY PROTEIN"/>
    <property type="match status" value="1"/>
</dbReference>